<accession>A0A326RSA1</accession>
<dbReference type="InterPro" id="IPR000209">
    <property type="entry name" value="Peptidase_S8/S53_dom"/>
</dbReference>
<comment type="caution">
    <text evidence="8">The sequence shown here is derived from an EMBL/GenBank/DDBJ whole genome shotgun (WGS) entry which is preliminary data.</text>
</comment>
<comment type="similarity">
    <text evidence="1 5">Belongs to the peptidase S8 family.</text>
</comment>
<dbReference type="PANTHER" id="PTHR43806:SF11">
    <property type="entry name" value="CEREVISIN-RELATED"/>
    <property type="match status" value="1"/>
</dbReference>
<dbReference type="PANTHER" id="PTHR43806">
    <property type="entry name" value="PEPTIDASE S8"/>
    <property type="match status" value="1"/>
</dbReference>
<evidence type="ECO:0000256" key="6">
    <source>
        <dbReference type="SAM" id="MobiDB-lite"/>
    </source>
</evidence>
<keyword evidence="2 5" id="KW-0645">Protease</keyword>
<dbReference type="AlphaFoldDB" id="A0A326RSA1"/>
<dbReference type="GO" id="GO:0004252">
    <property type="term" value="F:serine-type endopeptidase activity"/>
    <property type="evidence" value="ECO:0007669"/>
    <property type="project" value="UniProtKB-UniRule"/>
</dbReference>
<evidence type="ECO:0000313" key="9">
    <source>
        <dbReference type="Proteomes" id="UP000248917"/>
    </source>
</evidence>
<feature type="domain" description="Peptidase S8/S53" evidence="7">
    <location>
        <begin position="268"/>
        <end position="589"/>
    </location>
</feature>
<gene>
    <name evidence="8" type="ORF">CLV31_12012</name>
</gene>
<evidence type="ECO:0000313" key="8">
    <source>
        <dbReference type="EMBL" id="PZV77544.1"/>
    </source>
</evidence>
<dbReference type="Proteomes" id="UP000248917">
    <property type="component" value="Unassembled WGS sequence"/>
</dbReference>
<feature type="region of interest" description="Disordered" evidence="6">
    <location>
        <begin position="1"/>
        <end position="40"/>
    </location>
</feature>
<name>A0A326RSA1_9BACT</name>
<keyword evidence="9" id="KW-1185">Reference proteome</keyword>
<dbReference type="CDD" id="cd04847">
    <property type="entry name" value="Peptidases_S8_Subtilisin_like_2"/>
    <property type="match status" value="1"/>
</dbReference>
<dbReference type="Gene3D" id="3.40.50.200">
    <property type="entry name" value="Peptidase S8/S53 domain"/>
    <property type="match status" value="1"/>
</dbReference>
<dbReference type="SUPFAM" id="SSF52743">
    <property type="entry name" value="Subtilisin-like"/>
    <property type="match status" value="1"/>
</dbReference>
<dbReference type="InterPro" id="IPR050131">
    <property type="entry name" value="Peptidase_S8_subtilisin-like"/>
</dbReference>
<evidence type="ECO:0000256" key="5">
    <source>
        <dbReference type="PROSITE-ProRule" id="PRU01240"/>
    </source>
</evidence>
<feature type="active site" description="Charge relay system" evidence="5">
    <location>
        <position position="552"/>
    </location>
</feature>
<sequence length="820" mass="91813">MPDFPHLLYSKSPDKIRGFKRRRGRDREKENQKQEPLPPLSQEKKRFLAARLDVYVSAAANRIKNKTLEVPSNIDLIQINFIVTFDLKLENYFLGKYNLSVIEKSNFNRNVLFRIGKGNEFKAFIKDVTAVSSLREGEDHRNQPYSRLALISDFYLLDSNGRKGVLSGQESFILTICDILENPEARLQLNFMTDYLNSKGVEIIGNQEAQNLLFLKKGFSGLDQILADNFDIVRLITSARVPLVKPGTVATPIRAYGFEAVIEEELPIVCVVDTGIQSSVDPLKKLLTGISSDHTGTAPFWDDSGHGTAVAGLIAFGTDFFNTWLREIPAKARLAVIKAIHQENDDLNIVALINDIQELHLRYGIRIFNISLNLPGSKPYNGPVGKFAYELDKLAYELDILIVNSVGNYSLDDMDYWVFDGSLDPVAHYPSFYYQTNPEIPGHSCEFTNLQEPAESMNNISVGALAGNFENGVTDGITPAREYPAYYSRKFHWDMSITINGSKLKKSQKNKHLVKPDLVFEGGDYLSQEAAMEVLTSPQDNSPYYGRLAGTSLSTPLVASLIAQLVKEYPTLKMTSIKALLINSAASPSGTNPPHFNSADGKKLYRKLTGFGRPNPDRLLEGNPDSITFVIEDSITFDDFYSFELNFPDWVLSTQNKIELRATLVYKFLPVPNNHLAYLPLHISFGIFKPVDVSILSKQDLENFRLRSGVSWAEDHFGVEDRIFSNVQMLSFPISSQHFDPDNPSVSIAMRCHGKSTIPDWASRHLQNEEHPFSLVISLREIPKTKGSNLSGSLYKDVMLLNGLQAIADLEAGSSLEAEN</sequence>
<dbReference type="OrthoDB" id="1100338at2"/>
<dbReference type="PROSITE" id="PS51892">
    <property type="entry name" value="SUBTILASE"/>
    <property type="match status" value="1"/>
</dbReference>
<dbReference type="InterPro" id="IPR034074">
    <property type="entry name" value="Y4bN_pept_dom"/>
</dbReference>
<dbReference type="InterPro" id="IPR015500">
    <property type="entry name" value="Peptidase_S8_subtilisin-rel"/>
</dbReference>
<reference evidence="8 9" key="1">
    <citation type="submission" date="2018-06" db="EMBL/GenBank/DDBJ databases">
        <title>Genomic Encyclopedia of Archaeal and Bacterial Type Strains, Phase II (KMG-II): from individual species to whole genera.</title>
        <authorList>
            <person name="Goeker M."/>
        </authorList>
    </citation>
    <scope>NUCLEOTIDE SEQUENCE [LARGE SCALE GENOMIC DNA]</scope>
    <source>
        <strain evidence="8 9">T4</strain>
    </source>
</reference>
<evidence type="ECO:0000256" key="3">
    <source>
        <dbReference type="ARBA" id="ARBA00022801"/>
    </source>
</evidence>
<evidence type="ECO:0000259" key="7">
    <source>
        <dbReference type="Pfam" id="PF00082"/>
    </source>
</evidence>
<evidence type="ECO:0000256" key="1">
    <source>
        <dbReference type="ARBA" id="ARBA00011073"/>
    </source>
</evidence>
<dbReference type="EMBL" id="QKTX01000020">
    <property type="protein sequence ID" value="PZV77544.1"/>
    <property type="molecule type" value="Genomic_DNA"/>
</dbReference>
<feature type="active site" description="Charge relay system" evidence="5">
    <location>
        <position position="273"/>
    </location>
</feature>
<evidence type="ECO:0000256" key="2">
    <source>
        <dbReference type="ARBA" id="ARBA00022670"/>
    </source>
</evidence>
<dbReference type="InterPro" id="IPR036852">
    <property type="entry name" value="Peptidase_S8/S53_dom_sf"/>
</dbReference>
<proteinExistence type="inferred from homology"/>
<protein>
    <submittedName>
        <fullName evidence="8">Subtilase family protein</fullName>
    </submittedName>
</protein>
<keyword evidence="4 5" id="KW-0720">Serine protease</keyword>
<organism evidence="8 9">
    <name type="scientific">Algoriphagus aquaeductus</name>
    <dbReference type="NCBI Taxonomy" id="475299"/>
    <lineage>
        <taxon>Bacteria</taxon>
        <taxon>Pseudomonadati</taxon>
        <taxon>Bacteroidota</taxon>
        <taxon>Cytophagia</taxon>
        <taxon>Cytophagales</taxon>
        <taxon>Cyclobacteriaceae</taxon>
        <taxon>Algoriphagus</taxon>
    </lineage>
</organism>
<evidence type="ECO:0000256" key="4">
    <source>
        <dbReference type="ARBA" id="ARBA00022825"/>
    </source>
</evidence>
<dbReference type="GO" id="GO:0006508">
    <property type="term" value="P:proteolysis"/>
    <property type="evidence" value="ECO:0007669"/>
    <property type="project" value="UniProtKB-KW"/>
</dbReference>
<feature type="active site" description="Charge relay system" evidence="5">
    <location>
        <position position="306"/>
    </location>
</feature>
<dbReference type="Pfam" id="PF00082">
    <property type="entry name" value="Peptidase_S8"/>
    <property type="match status" value="1"/>
</dbReference>
<keyword evidence="3 5" id="KW-0378">Hydrolase</keyword>
<dbReference type="PRINTS" id="PR00723">
    <property type="entry name" value="SUBTILISIN"/>
</dbReference>